<keyword evidence="5 10" id="KW-0251">Elongation factor</keyword>
<evidence type="ECO:0000313" key="12">
    <source>
        <dbReference type="Proteomes" id="UP001642464"/>
    </source>
</evidence>
<dbReference type="SUPFAM" id="SSF49344">
    <property type="entry name" value="CBD9-like"/>
    <property type="match status" value="1"/>
</dbReference>
<organism evidence="10 12">
    <name type="scientific">Durusdinium trenchii</name>
    <dbReference type="NCBI Taxonomy" id="1381693"/>
    <lineage>
        <taxon>Eukaryota</taxon>
        <taxon>Sar</taxon>
        <taxon>Alveolata</taxon>
        <taxon>Dinophyceae</taxon>
        <taxon>Suessiales</taxon>
        <taxon>Symbiodiniaceae</taxon>
        <taxon>Durusdinium</taxon>
    </lineage>
</organism>
<dbReference type="CDD" id="cd05794">
    <property type="entry name" value="S1_EF-P_repeat_2"/>
    <property type="match status" value="1"/>
</dbReference>
<evidence type="ECO:0000256" key="5">
    <source>
        <dbReference type="ARBA" id="ARBA00022768"/>
    </source>
</evidence>
<dbReference type="Pfam" id="PF08207">
    <property type="entry name" value="EFP_N"/>
    <property type="match status" value="1"/>
</dbReference>
<sequence length="912" mass="102185">MGLLRVAVAILSVLTAPAVAQENPSAPPATIDNLEDCLVIRDFETYRPRVNAVRISEDEAPVIDGDLSDPIWQRANVIDEFYQVEPINGAPPEQQTRAYILYDRKTLYIGIYAYDTEPDLIRRSQLQRDLRLRDDDGVRVLIDPFGTFRNGFIFGVNPNGARADGLTQNNNQFLGEWDGIWRANARVVDDGWTIEYAIPFQTISFDSSLEDWNFQIIRVVRRTNEEIRWSNIDQNRGRIDLINPGQLSGLKDISSGIGLEVQTFLAGATSYDWETDDVDFEFNPSGNAFYKITPSLTGSLTVNTDFSDAPLDARQVNTGRFSLFFPETRDFFLQDVSVFEFGGRVFRDFNNGLPFFSRNIGIVNGAPVDITAGAKLSGKVGPASVGVISTRTGADEFQNIDGQLLSSARVSIPVLAESKAGFVFSNGDPTGETNNTVAGADFQFQRSNVFGQGTLFADLAYIRSFSDGEADDLAAGEIAYRSQTWNGTFTVRDIGENYAPELGFVNRTGFRRYRQNAFRRFRPQGGFLRRIEFGAFSNLITDQDDIRTDHFYGGWTEWQSNPGDEFSASYRRAFVEIREPFAIAGIVPVNPGQYRWEQYEVSAQTTSARMFGAGVEVQWGSIYDGHTTQVSSNFSFRPSKHFELSAEHEYLDFNLSTGEIGVHIGSVNSTIAFTPNMAINTEVQYDNISETFTFFSRFRWEPAFASCLTRARLLERRKFTLCEHSMKINGNEIRPGNVIQHQGGLWAAVKVGAVKPGKGPAYAQVELKNLETGSKLNERFRASETVERVRLEQKDHTFLYEEGDMLVFMDQENYEQISIPKDLIGERVAFLQDGMAVSVESHEGRPIGVQLPEQVTLEIVETEPTVKGQTASSSYKPSTVDNGLRIMVPPHMTVGQKIIVNTETMEYVKRAE</sequence>
<evidence type="ECO:0000256" key="6">
    <source>
        <dbReference type="ARBA" id="ARBA00022917"/>
    </source>
</evidence>
<dbReference type="Gene3D" id="2.40.50.140">
    <property type="entry name" value="Nucleic acid-binding proteins"/>
    <property type="match status" value="2"/>
</dbReference>
<dbReference type="InterPro" id="IPR013185">
    <property type="entry name" value="Transl_elong_KOW-like"/>
</dbReference>
<dbReference type="PANTHER" id="PTHR30053:SF14">
    <property type="entry name" value="TRANSLATION ELONGATION FACTOR KOW-LIKE DOMAIN-CONTAINING PROTEIN"/>
    <property type="match status" value="1"/>
</dbReference>
<evidence type="ECO:0000313" key="11">
    <source>
        <dbReference type="EMBL" id="CAK9041916.1"/>
    </source>
</evidence>
<dbReference type="GO" id="GO:0003746">
    <property type="term" value="F:translation elongation factor activity"/>
    <property type="evidence" value="ECO:0007669"/>
    <property type="project" value="UniProtKB-KW"/>
</dbReference>
<dbReference type="CDD" id="cd04470">
    <property type="entry name" value="S1_EF-P_repeat_1"/>
    <property type="match status" value="1"/>
</dbReference>
<reference evidence="10 12" key="1">
    <citation type="submission" date="2024-02" db="EMBL/GenBank/DDBJ databases">
        <authorList>
            <person name="Chen Y."/>
            <person name="Shah S."/>
            <person name="Dougan E. K."/>
            <person name="Thang M."/>
            <person name="Chan C."/>
        </authorList>
    </citation>
    <scope>NUCLEOTIDE SEQUENCE [LARGE SCALE GENOMIC DNA]</scope>
</reference>
<accession>A0ABP0LJN2</accession>
<feature type="signal peptide" evidence="7">
    <location>
        <begin position="1"/>
        <end position="20"/>
    </location>
</feature>
<dbReference type="Gene3D" id="2.30.30.30">
    <property type="match status" value="1"/>
</dbReference>
<evidence type="ECO:0000259" key="9">
    <source>
        <dbReference type="SMART" id="SM01185"/>
    </source>
</evidence>
<dbReference type="SMART" id="SM00841">
    <property type="entry name" value="Elong-fact-P_C"/>
    <property type="match status" value="1"/>
</dbReference>
<dbReference type="NCBIfam" id="NF001810">
    <property type="entry name" value="PRK00529.1"/>
    <property type="match status" value="1"/>
</dbReference>
<evidence type="ECO:0000256" key="3">
    <source>
        <dbReference type="ARBA" id="ARBA00009479"/>
    </source>
</evidence>
<dbReference type="InterPro" id="IPR020599">
    <property type="entry name" value="Transl_elong_fac_P/YeiP"/>
</dbReference>
<dbReference type="PANTHER" id="PTHR30053">
    <property type="entry name" value="ELONGATION FACTOR P"/>
    <property type="match status" value="1"/>
</dbReference>
<dbReference type="NCBIfam" id="TIGR00038">
    <property type="entry name" value="efp"/>
    <property type="match status" value="1"/>
</dbReference>
<evidence type="ECO:0000259" key="8">
    <source>
        <dbReference type="SMART" id="SM00841"/>
    </source>
</evidence>
<dbReference type="EMBL" id="CAXAMM010017779">
    <property type="protein sequence ID" value="CAK9041916.1"/>
    <property type="molecule type" value="Genomic_DNA"/>
</dbReference>
<comment type="similarity">
    <text evidence="3">Belongs to the elongation factor P family.</text>
</comment>
<dbReference type="SUPFAM" id="SSF50104">
    <property type="entry name" value="Translation proteins SH3-like domain"/>
    <property type="match status" value="1"/>
</dbReference>
<keyword evidence="12" id="KW-1185">Reference proteome</keyword>
<dbReference type="Proteomes" id="UP001642464">
    <property type="component" value="Unassembled WGS sequence"/>
</dbReference>
<dbReference type="SMART" id="SM01185">
    <property type="entry name" value="EFP"/>
    <property type="match status" value="1"/>
</dbReference>
<dbReference type="InterPro" id="IPR014722">
    <property type="entry name" value="Rib_uL2_dom2"/>
</dbReference>
<dbReference type="Pfam" id="PF09285">
    <property type="entry name" value="Elong-fact-P_C"/>
    <property type="match status" value="1"/>
</dbReference>
<dbReference type="EMBL" id="CAXAMM010016668">
    <property type="protein sequence ID" value="CAK9039402.1"/>
    <property type="molecule type" value="Genomic_DNA"/>
</dbReference>
<keyword evidence="7" id="KW-0732">Signal</keyword>
<keyword evidence="6" id="KW-0648">Protein biosynthesis</keyword>
<evidence type="ECO:0000313" key="10">
    <source>
        <dbReference type="EMBL" id="CAK9039402.1"/>
    </source>
</evidence>
<feature type="domain" description="Translation elongation factor P/YeiP central" evidence="9">
    <location>
        <begin position="793"/>
        <end position="847"/>
    </location>
</feature>
<dbReference type="HAMAP" id="MF_00141">
    <property type="entry name" value="EF_P"/>
    <property type="match status" value="1"/>
</dbReference>
<comment type="subcellular location">
    <subcellularLocation>
        <location evidence="1">Cytoplasm</location>
    </subcellularLocation>
</comment>
<comment type="caution">
    <text evidence="10">The sequence shown here is derived from an EMBL/GenBank/DDBJ whole genome shotgun (WGS) entry which is preliminary data.</text>
</comment>
<name>A0ABP0LJN2_9DINO</name>
<keyword evidence="4" id="KW-0963">Cytoplasm</keyword>
<dbReference type="Gene3D" id="2.60.40.1190">
    <property type="match status" value="1"/>
</dbReference>
<dbReference type="InterPro" id="IPR012340">
    <property type="entry name" value="NA-bd_OB-fold"/>
</dbReference>
<evidence type="ECO:0000256" key="2">
    <source>
        <dbReference type="ARBA" id="ARBA00004815"/>
    </source>
</evidence>
<gene>
    <name evidence="10" type="ORF">SCF082_LOCUS23048</name>
    <name evidence="11" type="ORF">SCF082_LOCUS24160</name>
</gene>
<dbReference type="InterPro" id="IPR008991">
    <property type="entry name" value="Translation_prot_SH3-like_sf"/>
</dbReference>
<evidence type="ECO:0000256" key="4">
    <source>
        <dbReference type="ARBA" id="ARBA00022490"/>
    </source>
</evidence>
<comment type="pathway">
    <text evidence="2">Protein biosynthesis; polypeptide chain elongation.</text>
</comment>
<feature type="domain" description="Elongation factor P C-terminal" evidence="8">
    <location>
        <begin position="855"/>
        <end position="910"/>
    </location>
</feature>
<dbReference type="CDD" id="cd09618">
    <property type="entry name" value="CBM9_like_2"/>
    <property type="match status" value="1"/>
</dbReference>
<proteinExistence type="inferred from homology"/>
<dbReference type="InterPro" id="IPR001059">
    <property type="entry name" value="Transl_elong_P/YeiP_cen"/>
</dbReference>
<dbReference type="SUPFAM" id="SSF50249">
    <property type="entry name" value="Nucleic acid-binding proteins"/>
    <property type="match status" value="2"/>
</dbReference>
<evidence type="ECO:0000256" key="7">
    <source>
        <dbReference type="SAM" id="SignalP"/>
    </source>
</evidence>
<evidence type="ECO:0000256" key="1">
    <source>
        <dbReference type="ARBA" id="ARBA00004496"/>
    </source>
</evidence>
<dbReference type="InterPro" id="IPR015365">
    <property type="entry name" value="Elong-fact-P_C"/>
</dbReference>
<dbReference type="InterPro" id="IPR011768">
    <property type="entry name" value="Transl_elongation_fac_P"/>
</dbReference>
<protein>
    <submittedName>
        <fullName evidence="10">Elongation factor P (EF-P)</fullName>
    </submittedName>
</protein>
<dbReference type="Pfam" id="PF01132">
    <property type="entry name" value="EFP"/>
    <property type="match status" value="1"/>
</dbReference>
<feature type="chain" id="PRO_5045029279" evidence="7">
    <location>
        <begin position="21"/>
        <end position="912"/>
    </location>
</feature>